<evidence type="ECO:0000256" key="3">
    <source>
        <dbReference type="ARBA" id="ARBA00022723"/>
    </source>
</evidence>
<keyword evidence="4 6" id="KW-0408">Iron</keyword>
<comment type="cofactor">
    <cofactor evidence="1 6">
        <name>heme</name>
        <dbReference type="ChEBI" id="CHEBI:30413"/>
    </cofactor>
</comment>
<dbReference type="PRINTS" id="PR00385">
    <property type="entry name" value="P450"/>
</dbReference>
<dbReference type="GO" id="GO:0004497">
    <property type="term" value="F:monooxygenase activity"/>
    <property type="evidence" value="ECO:0007669"/>
    <property type="project" value="UniProtKB-KW"/>
</dbReference>
<evidence type="ECO:0000256" key="6">
    <source>
        <dbReference type="PIRSR" id="PIRSR602403-1"/>
    </source>
</evidence>
<dbReference type="RefSeq" id="XP_007914951.1">
    <property type="nucleotide sequence ID" value="XM_007916760.1"/>
</dbReference>
<gene>
    <name evidence="7" type="ORF">UCRPA7_4212</name>
</gene>
<name>R8BLR0_PHAM7</name>
<dbReference type="InterPro" id="IPR001128">
    <property type="entry name" value="Cyt_P450"/>
</dbReference>
<keyword evidence="3 6" id="KW-0479">Metal-binding</keyword>
<reference evidence="8" key="1">
    <citation type="journal article" date="2013" name="Genome Announc.">
        <title>Draft genome sequence of the ascomycete Phaeoacremonium aleophilum strain UCR-PA7, a causal agent of the esca disease complex in grapevines.</title>
        <authorList>
            <person name="Blanco-Ulate B."/>
            <person name="Rolshausen P."/>
            <person name="Cantu D."/>
        </authorList>
    </citation>
    <scope>NUCLEOTIDE SEQUENCE [LARGE SCALE GENOMIC DNA]</scope>
    <source>
        <strain evidence="8">UCR-PA7</strain>
    </source>
</reference>
<dbReference type="Proteomes" id="UP000014074">
    <property type="component" value="Unassembled WGS sequence"/>
</dbReference>
<dbReference type="EMBL" id="KB933100">
    <property type="protein sequence ID" value="EOO00284.1"/>
    <property type="molecule type" value="Genomic_DNA"/>
</dbReference>
<feature type="binding site" description="axial binding residue" evidence="6">
    <location>
        <position position="267"/>
    </location>
    <ligand>
        <name>heme</name>
        <dbReference type="ChEBI" id="CHEBI:30413"/>
    </ligand>
    <ligandPart>
        <name>Fe</name>
        <dbReference type="ChEBI" id="CHEBI:18248"/>
    </ligandPart>
</feature>
<dbReference type="GO" id="GO:0016705">
    <property type="term" value="F:oxidoreductase activity, acting on paired donors, with incorporation or reduction of molecular oxygen"/>
    <property type="evidence" value="ECO:0007669"/>
    <property type="project" value="InterPro"/>
</dbReference>
<dbReference type="AlphaFoldDB" id="R8BLR0"/>
<dbReference type="SUPFAM" id="SSF48264">
    <property type="entry name" value="Cytochrome P450"/>
    <property type="match status" value="1"/>
</dbReference>
<dbReference type="eggNOG" id="KOG0684">
    <property type="taxonomic scope" value="Eukaryota"/>
</dbReference>
<keyword evidence="6" id="KW-0349">Heme</keyword>
<dbReference type="Gene3D" id="1.10.630.10">
    <property type="entry name" value="Cytochrome P450"/>
    <property type="match status" value="1"/>
</dbReference>
<dbReference type="InterPro" id="IPR036396">
    <property type="entry name" value="Cyt_P450_sf"/>
</dbReference>
<evidence type="ECO:0000256" key="1">
    <source>
        <dbReference type="ARBA" id="ARBA00001971"/>
    </source>
</evidence>
<evidence type="ECO:0000313" key="7">
    <source>
        <dbReference type="EMBL" id="EOO00284.1"/>
    </source>
</evidence>
<dbReference type="KEGG" id="tmn:UCRPA7_4212"/>
<dbReference type="PANTHER" id="PTHR47582:SF1">
    <property type="entry name" value="P450, PUTATIVE (EUROFUNG)-RELATED"/>
    <property type="match status" value="1"/>
</dbReference>
<evidence type="ECO:0000256" key="4">
    <source>
        <dbReference type="ARBA" id="ARBA00023004"/>
    </source>
</evidence>
<sequence length="335" mass="36993">MWLRDAITYGTVQGLYGPKNPVALDESLIEDIWVFDDNQLRLSWNFLQWLVAPAGLKAMKRLSAAFVDYFNSGNYKLASPAVLSTVEMIQKLGIGIEDYSRLEIFNISVATVNTVPTAVSMMFGILAQPQLLKDLREEIKAIATTLEDGESGRKRIQLDISHAQEKTPLLFACYQEALRIGSTPTCNRAVLEDTLFTDPTTGVDVFMRKDQRVSIPTFLLHNRETIWGDDAMAFNPWRFMPGGAGADSKGQARNQGFVPYGGGVHLCPGRHLAKMEILAVGALMTMALDFEAANGGHIKLPVDAAPSATKKLANTQGVRIRRRAGYENVEWSVKV</sequence>
<evidence type="ECO:0000256" key="5">
    <source>
        <dbReference type="ARBA" id="ARBA00023033"/>
    </source>
</evidence>
<dbReference type="GeneID" id="19324640"/>
<keyword evidence="5" id="KW-0560">Oxidoreductase</keyword>
<dbReference type="PANTHER" id="PTHR47582">
    <property type="entry name" value="P450, PUTATIVE (EUROFUNG)-RELATED"/>
    <property type="match status" value="1"/>
</dbReference>
<dbReference type="InterPro" id="IPR053007">
    <property type="entry name" value="CYP450_monoxygenase_sec-met"/>
</dbReference>
<evidence type="ECO:0000256" key="2">
    <source>
        <dbReference type="ARBA" id="ARBA00010617"/>
    </source>
</evidence>
<dbReference type="InterPro" id="IPR002403">
    <property type="entry name" value="Cyt_P450_E_grp-IV"/>
</dbReference>
<accession>R8BLR0</accession>
<dbReference type="Pfam" id="PF00067">
    <property type="entry name" value="p450"/>
    <property type="match status" value="1"/>
</dbReference>
<evidence type="ECO:0000313" key="8">
    <source>
        <dbReference type="Proteomes" id="UP000014074"/>
    </source>
</evidence>
<dbReference type="GO" id="GO:0020037">
    <property type="term" value="F:heme binding"/>
    <property type="evidence" value="ECO:0007669"/>
    <property type="project" value="InterPro"/>
</dbReference>
<comment type="similarity">
    <text evidence="2">Belongs to the cytochrome P450 family.</text>
</comment>
<organism evidence="7 8">
    <name type="scientific">Phaeoacremonium minimum (strain UCR-PA7)</name>
    <name type="common">Esca disease fungus</name>
    <name type="synonym">Togninia minima</name>
    <dbReference type="NCBI Taxonomy" id="1286976"/>
    <lineage>
        <taxon>Eukaryota</taxon>
        <taxon>Fungi</taxon>
        <taxon>Dikarya</taxon>
        <taxon>Ascomycota</taxon>
        <taxon>Pezizomycotina</taxon>
        <taxon>Sordariomycetes</taxon>
        <taxon>Sordariomycetidae</taxon>
        <taxon>Togniniales</taxon>
        <taxon>Togniniaceae</taxon>
        <taxon>Phaeoacremonium</taxon>
    </lineage>
</organism>
<proteinExistence type="inferred from homology"/>
<dbReference type="GO" id="GO:0005506">
    <property type="term" value="F:iron ion binding"/>
    <property type="evidence" value="ECO:0007669"/>
    <property type="project" value="InterPro"/>
</dbReference>
<dbReference type="PRINTS" id="PR00465">
    <property type="entry name" value="EP450IV"/>
</dbReference>
<keyword evidence="5" id="KW-0503">Monooxygenase</keyword>
<dbReference type="HOGENOM" id="CLU_018012_4_1_1"/>
<dbReference type="OrthoDB" id="1470350at2759"/>
<keyword evidence="8" id="KW-1185">Reference proteome</keyword>
<protein>
    <submittedName>
        <fullName evidence="7">Putative cytochrome p450 protein</fullName>
    </submittedName>
</protein>